<dbReference type="CDD" id="cd23934">
    <property type="entry name" value="AGPR_1_C"/>
    <property type="match status" value="1"/>
</dbReference>
<dbReference type="HAMAP" id="MF_00150">
    <property type="entry name" value="ArgC_type1"/>
    <property type="match status" value="1"/>
</dbReference>
<dbReference type="InterPro" id="IPR023013">
    <property type="entry name" value="AGPR_AS"/>
</dbReference>
<keyword evidence="3 7" id="KW-0028">Amino-acid biosynthesis</keyword>
<dbReference type="GO" id="GO:0003942">
    <property type="term" value="F:N-acetyl-gamma-glutamyl-phosphate reductase activity"/>
    <property type="evidence" value="ECO:0007669"/>
    <property type="project" value="UniProtKB-UniRule"/>
</dbReference>
<protein>
    <recommendedName>
        <fullName evidence="7">N-acetyl-gamma-glutamyl-phosphate reductase</fullName>
        <shortName evidence="7">AGPR</shortName>
        <ecNumber evidence="7">1.2.1.38</ecNumber>
    </recommendedName>
    <alternativeName>
        <fullName evidence="7">N-acetyl-glutamate semialdehyde dehydrogenase</fullName>
        <shortName evidence="7">NAGSA dehydrogenase</shortName>
    </alternativeName>
</protein>
<accession>A0AA37RVZ0</accession>
<evidence type="ECO:0000256" key="3">
    <source>
        <dbReference type="ARBA" id="ARBA00022605"/>
    </source>
</evidence>
<comment type="catalytic activity">
    <reaction evidence="6 7">
        <text>N-acetyl-L-glutamate 5-semialdehyde + phosphate + NADP(+) = N-acetyl-L-glutamyl 5-phosphate + NADPH + H(+)</text>
        <dbReference type="Rhea" id="RHEA:21588"/>
        <dbReference type="ChEBI" id="CHEBI:15378"/>
        <dbReference type="ChEBI" id="CHEBI:29123"/>
        <dbReference type="ChEBI" id="CHEBI:43474"/>
        <dbReference type="ChEBI" id="CHEBI:57783"/>
        <dbReference type="ChEBI" id="CHEBI:57936"/>
        <dbReference type="ChEBI" id="CHEBI:58349"/>
        <dbReference type="EC" id="1.2.1.38"/>
    </reaction>
</comment>
<dbReference type="InterPro" id="IPR000706">
    <property type="entry name" value="AGPR_type-1"/>
</dbReference>
<gene>
    <name evidence="7 10" type="primary">argC</name>
    <name evidence="10" type="ORF">GCM10007895_12940</name>
</gene>
<dbReference type="Gene3D" id="3.40.50.720">
    <property type="entry name" value="NAD(P)-binding Rossmann-like Domain"/>
    <property type="match status" value="1"/>
</dbReference>
<evidence type="ECO:0000256" key="8">
    <source>
        <dbReference type="PROSITE-ProRule" id="PRU10010"/>
    </source>
</evidence>
<dbReference type="Gene3D" id="3.30.360.10">
    <property type="entry name" value="Dihydrodipicolinate Reductase, domain 2"/>
    <property type="match status" value="1"/>
</dbReference>
<dbReference type="Pfam" id="PF01118">
    <property type="entry name" value="Semialdhyde_dh"/>
    <property type="match status" value="1"/>
</dbReference>
<feature type="domain" description="Rhodanese" evidence="9">
    <location>
        <begin position="65"/>
        <end position="118"/>
    </location>
</feature>
<evidence type="ECO:0000256" key="6">
    <source>
        <dbReference type="ARBA" id="ARBA00050557"/>
    </source>
</evidence>
<dbReference type="SUPFAM" id="SSF55347">
    <property type="entry name" value="Glyceraldehyde-3-phosphate dehydrogenase-like, C-terminal domain"/>
    <property type="match status" value="1"/>
</dbReference>
<dbReference type="InterPro" id="IPR036291">
    <property type="entry name" value="NAD(P)-bd_dom_sf"/>
</dbReference>
<evidence type="ECO:0000256" key="1">
    <source>
        <dbReference type="ARBA" id="ARBA00004862"/>
    </source>
</evidence>
<dbReference type="PANTHER" id="PTHR32338:SF10">
    <property type="entry name" value="N-ACETYL-GAMMA-GLUTAMYL-PHOSPHATE REDUCTASE, CHLOROPLASTIC-RELATED"/>
    <property type="match status" value="1"/>
</dbReference>
<evidence type="ECO:0000256" key="7">
    <source>
        <dbReference type="HAMAP-Rule" id="MF_00150"/>
    </source>
</evidence>
<dbReference type="CDD" id="cd17895">
    <property type="entry name" value="AGPR_1_N"/>
    <property type="match status" value="1"/>
</dbReference>
<keyword evidence="7" id="KW-0963">Cytoplasm</keyword>
<evidence type="ECO:0000256" key="5">
    <source>
        <dbReference type="ARBA" id="ARBA00023002"/>
    </source>
</evidence>
<dbReference type="InterPro" id="IPR058924">
    <property type="entry name" value="AGPR_dimerisation_dom"/>
</dbReference>
<evidence type="ECO:0000259" key="9">
    <source>
        <dbReference type="PROSITE" id="PS50206"/>
    </source>
</evidence>
<evidence type="ECO:0000313" key="10">
    <source>
        <dbReference type="EMBL" id="GLP95988.1"/>
    </source>
</evidence>
<dbReference type="InterPro" id="IPR000534">
    <property type="entry name" value="Semialdehyde_DH_NAD-bd"/>
</dbReference>
<dbReference type="PROSITE" id="PS50206">
    <property type="entry name" value="RHODANESE_3"/>
    <property type="match status" value="1"/>
</dbReference>
<dbReference type="SUPFAM" id="SSF51735">
    <property type="entry name" value="NAD(P)-binding Rossmann-fold domains"/>
    <property type="match status" value="1"/>
</dbReference>
<dbReference type="InterPro" id="IPR001763">
    <property type="entry name" value="Rhodanese-like_dom"/>
</dbReference>
<dbReference type="NCBIfam" id="TIGR01850">
    <property type="entry name" value="argC"/>
    <property type="match status" value="1"/>
</dbReference>
<organism evidence="10 11">
    <name type="scientific">Paraferrimonas sedimenticola</name>
    <dbReference type="NCBI Taxonomy" id="375674"/>
    <lineage>
        <taxon>Bacteria</taxon>
        <taxon>Pseudomonadati</taxon>
        <taxon>Pseudomonadota</taxon>
        <taxon>Gammaproteobacteria</taxon>
        <taxon>Alteromonadales</taxon>
        <taxon>Ferrimonadaceae</taxon>
        <taxon>Paraferrimonas</taxon>
    </lineage>
</organism>
<evidence type="ECO:0000256" key="2">
    <source>
        <dbReference type="ARBA" id="ARBA00022571"/>
    </source>
</evidence>
<feature type="active site" evidence="7 8">
    <location>
        <position position="154"/>
    </location>
</feature>
<keyword evidence="5 7" id="KW-0560">Oxidoreductase</keyword>
<dbReference type="EMBL" id="BSNC01000003">
    <property type="protein sequence ID" value="GLP95988.1"/>
    <property type="molecule type" value="Genomic_DNA"/>
</dbReference>
<comment type="caution">
    <text evidence="10">The sequence shown here is derived from an EMBL/GenBank/DDBJ whole genome shotgun (WGS) entry which is preliminary data.</text>
</comment>
<dbReference type="RefSeq" id="WP_095506551.1">
    <property type="nucleotide sequence ID" value="NZ_BSNC01000003.1"/>
</dbReference>
<comment type="subcellular location">
    <subcellularLocation>
        <location evidence="7">Cytoplasm</location>
    </subcellularLocation>
</comment>
<dbReference type="Proteomes" id="UP001161422">
    <property type="component" value="Unassembled WGS sequence"/>
</dbReference>
<dbReference type="GO" id="GO:0051287">
    <property type="term" value="F:NAD binding"/>
    <property type="evidence" value="ECO:0007669"/>
    <property type="project" value="InterPro"/>
</dbReference>
<name>A0AA37RVZ0_9GAMM</name>
<proteinExistence type="inferred from homology"/>
<evidence type="ECO:0000256" key="4">
    <source>
        <dbReference type="ARBA" id="ARBA00022857"/>
    </source>
</evidence>
<dbReference type="InterPro" id="IPR050085">
    <property type="entry name" value="AGPR"/>
</dbReference>
<dbReference type="GO" id="GO:0070401">
    <property type="term" value="F:NADP+ binding"/>
    <property type="evidence" value="ECO:0007669"/>
    <property type="project" value="InterPro"/>
</dbReference>
<comment type="similarity">
    <text evidence="7">Belongs to the NAGSA dehydrogenase family. Type 1 subfamily.</text>
</comment>
<dbReference type="FunFam" id="3.30.360.10:FF:000014">
    <property type="entry name" value="N-acetyl-gamma-glutamyl-phosphate reductase"/>
    <property type="match status" value="1"/>
</dbReference>
<comment type="function">
    <text evidence="7">Catalyzes the NADPH-dependent reduction of N-acetyl-5-glutamyl phosphate to yield N-acetyl-L-glutamate 5-semialdehyde.</text>
</comment>
<keyword evidence="4 7" id="KW-0521">NADP</keyword>
<dbReference type="GO" id="GO:0005737">
    <property type="term" value="C:cytoplasm"/>
    <property type="evidence" value="ECO:0007669"/>
    <property type="project" value="UniProtKB-SubCell"/>
</dbReference>
<dbReference type="SMART" id="SM00859">
    <property type="entry name" value="Semialdhyde_dh"/>
    <property type="match status" value="1"/>
</dbReference>
<dbReference type="AlphaFoldDB" id="A0AA37RVZ0"/>
<keyword evidence="2 7" id="KW-0055">Arginine biosynthesis</keyword>
<dbReference type="GO" id="GO:0006526">
    <property type="term" value="P:L-arginine biosynthetic process"/>
    <property type="evidence" value="ECO:0007669"/>
    <property type="project" value="UniProtKB-UniRule"/>
</dbReference>
<dbReference type="Pfam" id="PF22698">
    <property type="entry name" value="Semialdhyde_dhC_1"/>
    <property type="match status" value="1"/>
</dbReference>
<keyword evidence="11" id="KW-1185">Reference proteome</keyword>
<evidence type="ECO:0000313" key="11">
    <source>
        <dbReference type="Proteomes" id="UP001161422"/>
    </source>
</evidence>
<dbReference type="EC" id="1.2.1.38" evidence="7"/>
<reference evidence="10" key="2">
    <citation type="submission" date="2023-01" db="EMBL/GenBank/DDBJ databases">
        <title>Draft genome sequence of Paraferrimonas sedimenticola strain NBRC 101628.</title>
        <authorList>
            <person name="Sun Q."/>
            <person name="Mori K."/>
        </authorList>
    </citation>
    <scope>NUCLEOTIDE SEQUENCE</scope>
    <source>
        <strain evidence="10">NBRC 101628</strain>
    </source>
</reference>
<reference evidence="10" key="1">
    <citation type="journal article" date="2014" name="Int. J. Syst. Evol. Microbiol.">
        <title>Complete genome sequence of Corynebacterium casei LMG S-19264T (=DSM 44701T), isolated from a smear-ripened cheese.</title>
        <authorList>
            <consortium name="US DOE Joint Genome Institute (JGI-PGF)"/>
            <person name="Walter F."/>
            <person name="Albersmeier A."/>
            <person name="Kalinowski J."/>
            <person name="Ruckert C."/>
        </authorList>
    </citation>
    <scope>NUCLEOTIDE SEQUENCE</scope>
    <source>
        <strain evidence="10">NBRC 101628</strain>
    </source>
</reference>
<comment type="pathway">
    <text evidence="1 7">Amino-acid biosynthesis; L-arginine biosynthesis; N(2)-acetyl-L-ornithine from L-glutamate: step 3/4.</text>
</comment>
<dbReference type="PROSITE" id="PS01224">
    <property type="entry name" value="ARGC"/>
    <property type="match status" value="1"/>
</dbReference>
<sequence>MKQIAIIGASGYTGAQLAQLVQNHPHLELCGAYVSQNSADAGTALNQLYPNYPKLNHVLTPLTQEALDDICAKADIVALCTAHEVSVALAAQLLEAGKAVFDLSGGYRLQAADYPQWYGFEHQQPALLQQACYGLVDWHADGIANAQLIAVPGCYPTASLLALKPIAHLLSDQLPVINAVSGVSGAGRKASMANAYCEVSLQAYGVLAHRHQPEIAQYLGQDVVFTPHLGQFKRGILATVSVKLKEGVQTSDVESAFEIYQDHGLISVNQGQMPKLDEVVNTPRAHLGWTFDQARGQLIVSSAIDNLLKGAASQALQCINIHNAWPTNLSLDGGVL</sequence>
<dbReference type="PANTHER" id="PTHR32338">
    <property type="entry name" value="N-ACETYL-GAMMA-GLUTAMYL-PHOSPHATE REDUCTASE, CHLOROPLASTIC-RELATED-RELATED"/>
    <property type="match status" value="1"/>
</dbReference>